<accession>A0A518ID26</accession>
<dbReference type="AlphaFoldDB" id="A0A518ID26"/>
<evidence type="ECO:0000313" key="2">
    <source>
        <dbReference type="EMBL" id="QDV51013.1"/>
    </source>
</evidence>
<organism evidence="2 3">
    <name type="scientific">Gimesia fumaroli</name>
    <dbReference type="NCBI Taxonomy" id="2527976"/>
    <lineage>
        <taxon>Bacteria</taxon>
        <taxon>Pseudomonadati</taxon>
        <taxon>Planctomycetota</taxon>
        <taxon>Planctomycetia</taxon>
        <taxon>Planctomycetales</taxon>
        <taxon>Planctomycetaceae</taxon>
        <taxon>Gimesia</taxon>
    </lineage>
</organism>
<dbReference type="OrthoDB" id="574243at2"/>
<dbReference type="EMBL" id="CP037452">
    <property type="protein sequence ID" value="QDV51013.1"/>
    <property type="molecule type" value="Genomic_DNA"/>
</dbReference>
<gene>
    <name evidence="2" type="ORF">Enr17x_30650</name>
</gene>
<sequence>MTQILEIPTAAGDSILVEVRQPESREHRAGTKTLIEKSTTTLETMLTKIRPLADAAVSAMQGTGTDEMTLEVGVNLSLDGNVVFASVSTEANFKVSLTWKGQTKASNEK</sequence>
<evidence type="ECO:0000313" key="3">
    <source>
        <dbReference type="Proteomes" id="UP000318313"/>
    </source>
</evidence>
<proteinExistence type="predicted"/>
<dbReference type="Pfam" id="PF19493">
    <property type="entry name" value="Trypco1"/>
    <property type="match status" value="1"/>
</dbReference>
<feature type="domain" description="Trypsin-co-occurring" evidence="1">
    <location>
        <begin position="8"/>
        <end position="100"/>
    </location>
</feature>
<dbReference type="InterPro" id="IPR045794">
    <property type="entry name" value="Trypco1"/>
</dbReference>
<dbReference type="NCBIfam" id="NF041216">
    <property type="entry name" value="CU044_2847_fam"/>
    <property type="match status" value="1"/>
</dbReference>
<dbReference type="Proteomes" id="UP000318313">
    <property type="component" value="Chromosome"/>
</dbReference>
<reference evidence="2 3" key="1">
    <citation type="submission" date="2019-03" db="EMBL/GenBank/DDBJ databases">
        <title>Deep-cultivation of Planctomycetes and their phenomic and genomic characterization uncovers novel biology.</title>
        <authorList>
            <person name="Wiegand S."/>
            <person name="Jogler M."/>
            <person name="Boedeker C."/>
            <person name="Pinto D."/>
            <person name="Vollmers J."/>
            <person name="Rivas-Marin E."/>
            <person name="Kohn T."/>
            <person name="Peeters S.H."/>
            <person name="Heuer A."/>
            <person name="Rast P."/>
            <person name="Oberbeckmann S."/>
            <person name="Bunk B."/>
            <person name="Jeske O."/>
            <person name="Meyerdierks A."/>
            <person name="Storesund J.E."/>
            <person name="Kallscheuer N."/>
            <person name="Luecker S."/>
            <person name="Lage O.M."/>
            <person name="Pohl T."/>
            <person name="Merkel B.J."/>
            <person name="Hornburger P."/>
            <person name="Mueller R.-W."/>
            <person name="Bruemmer F."/>
            <person name="Labrenz M."/>
            <person name="Spormann A.M."/>
            <person name="Op den Camp H."/>
            <person name="Overmann J."/>
            <person name="Amann R."/>
            <person name="Jetten M.S.M."/>
            <person name="Mascher T."/>
            <person name="Medema M.H."/>
            <person name="Devos D.P."/>
            <person name="Kaster A.-K."/>
            <person name="Ovreas L."/>
            <person name="Rohde M."/>
            <person name="Galperin M.Y."/>
            <person name="Jogler C."/>
        </authorList>
    </citation>
    <scope>NUCLEOTIDE SEQUENCE [LARGE SCALE GENOMIC DNA]</scope>
    <source>
        <strain evidence="2 3">Enr17</strain>
    </source>
</reference>
<protein>
    <recommendedName>
        <fullName evidence="1">Trypsin-co-occurring domain-containing protein</fullName>
    </recommendedName>
</protein>
<dbReference type="KEGG" id="gfm:Enr17x_30650"/>
<name>A0A518ID26_9PLAN</name>
<dbReference type="RefSeq" id="WP_145309925.1">
    <property type="nucleotide sequence ID" value="NZ_CP037452.1"/>
</dbReference>
<evidence type="ECO:0000259" key="1">
    <source>
        <dbReference type="Pfam" id="PF19493"/>
    </source>
</evidence>
<keyword evidence="3" id="KW-1185">Reference proteome</keyword>